<feature type="transmembrane region" description="Helical" evidence="1">
    <location>
        <begin position="85"/>
        <end position="105"/>
    </location>
</feature>
<feature type="transmembrane region" description="Helical" evidence="1">
    <location>
        <begin position="20"/>
        <end position="40"/>
    </location>
</feature>
<evidence type="ECO:0000256" key="1">
    <source>
        <dbReference type="SAM" id="Phobius"/>
    </source>
</evidence>
<dbReference type="AlphaFoldDB" id="A0AAV5MI80"/>
<protein>
    <recommendedName>
        <fullName evidence="2">DUF4220 domain-containing protein</fullName>
    </recommendedName>
</protein>
<dbReference type="PANTHER" id="PTHR31325">
    <property type="entry name" value="OS01G0798800 PROTEIN-RELATED"/>
    <property type="match status" value="1"/>
</dbReference>
<keyword evidence="1" id="KW-0812">Transmembrane</keyword>
<dbReference type="Pfam" id="PF04578">
    <property type="entry name" value="DUF594"/>
    <property type="match status" value="1"/>
</dbReference>
<evidence type="ECO:0000259" key="2">
    <source>
        <dbReference type="Pfam" id="PF13968"/>
    </source>
</evidence>
<gene>
    <name evidence="3" type="ORF">SLEP1_g55965</name>
</gene>
<keyword evidence="1" id="KW-1133">Transmembrane helix</keyword>
<keyword evidence="4" id="KW-1185">Reference proteome</keyword>
<feature type="transmembrane region" description="Helical" evidence="1">
    <location>
        <begin position="52"/>
        <end position="73"/>
    </location>
</feature>
<accession>A0AAV5MI80</accession>
<dbReference type="EMBL" id="BPVZ01000289">
    <property type="protein sequence ID" value="GKV49202.1"/>
    <property type="molecule type" value="Genomic_DNA"/>
</dbReference>
<feature type="transmembrane region" description="Helical" evidence="1">
    <location>
        <begin position="140"/>
        <end position="156"/>
    </location>
</feature>
<dbReference type="InterPro" id="IPR025315">
    <property type="entry name" value="DUF4220"/>
</dbReference>
<evidence type="ECO:0000313" key="4">
    <source>
        <dbReference type="Proteomes" id="UP001054252"/>
    </source>
</evidence>
<evidence type="ECO:0000313" key="3">
    <source>
        <dbReference type="EMBL" id="GKV49202.1"/>
    </source>
</evidence>
<organism evidence="3 4">
    <name type="scientific">Rubroshorea leprosula</name>
    <dbReference type="NCBI Taxonomy" id="152421"/>
    <lineage>
        <taxon>Eukaryota</taxon>
        <taxon>Viridiplantae</taxon>
        <taxon>Streptophyta</taxon>
        <taxon>Embryophyta</taxon>
        <taxon>Tracheophyta</taxon>
        <taxon>Spermatophyta</taxon>
        <taxon>Magnoliopsida</taxon>
        <taxon>eudicotyledons</taxon>
        <taxon>Gunneridae</taxon>
        <taxon>Pentapetalae</taxon>
        <taxon>rosids</taxon>
        <taxon>malvids</taxon>
        <taxon>Malvales</taxon>
        <taxon>Dipterocarpaceae</taxon>
        <taxon>Rubroshorea</taxon>
    </lineage>
</organism>
<dbReference type="InterPro" id="IPR007658">
    <property type="entry name" value="DUF594"/>
</dbReference>
<feature type="domain" description="DUF4220" evidence="2">
    <location>
        <begin position="57"/>
        <end position="452"/>
    </location>
</feature>
<dbReference type="Pfam" id="PF13968">
    <property type="entry name" value="DUF4220"/>
    <property type="match status" value="1"/>
</dbReference>
<dbReference type="Proteomes" id="UP001054252">
    <property type="component" value="Unassembled WGS sequence"/>
</dbReference>
<sequence>MDFNVRQCNQTTYHSAIIRLVYIEVNMVVMVLAATTLAIFGSSRRRSNNAVLTGIQWISYTLLTTILFSNTIGQMQSAQFRNELFALWAISLLILFASVDSFSALSLAGNEQWRKHFGELFFMGGSLGWITAFYFAGNKYYLYVFPGIIFILGYKVRERGIAMCLASKYFIERNTKLIADFMAHEHEIRTEGEPDPTDMRGYNYLVNGDTQKVKVTLPLYQKQVDITKAEIVTLQKVWQHRGRLLSGETGERLKDICLSFALFRLIYRKFGGHPFSESGHGKTWNLVRHGLLSKEDDYNRVFRVIEVELCFLFDLFYTKYAAIFKQGQGWNKLKLFDAIFIVLGCVVAAKILGDYKPSNENCNLITGGQEINIDKLVSGFVIVGVLFLEIAQLLCLMVSDWATVLWICSYVRGDSWLQNNDTYLKVRTKVILYSQEKLKPWGRKLDQYSLLESFNRDPLGWKLRRLIFHLLDVPRIGRKGSHRILLPEQVKKAVVLILRRDGPKLSNGEESLHRNGVWGDLSWACKLETTTHVILVWHLATSLCEIATKGESLMTKEDFTVATSLSNYCAYLVAFAPRLIFDNAVVSESIFDSVIIDARYFLSKCKSDEKKYARMMELGKGNDIIERAAVLVKNLVNLQKDLMWKVLADFWAEIMLFLAPTGDPSAHAEYLAKGGQFVTHLWALLSHAGILTQSQPSTSQDV</sequence>
<proteinExistence type="predicted"/>
<reference evidence="3 4" key="1">
    <citation type="journal article" date="2021" name="Commun. Biol.">
        <title>The genome of Shorea leprosula (Dipterocarpaceae) highlights the ecological relevance of drought in aseasonal tropical rainforests.</title>
        <authorList>
            <person name="Ng K.K.S."/>
            <person name="Kobayashi M.J."/>
            <person name="Fawcett J.A."/>
            <person name="Hatakeyama M."/>
            <person name="Paape T."/>
            <person name="Ng C.H."/>
            <person name="Ang C.C."/>
            <person name="Tnah L.H."/>
            <person name="Lee C.T."/>
            <person name="Nishiyama T."/>
            <person name="Sese J."/>
            <person name="O'Brien M.J."/>
            <person name="Copetti D."/>
            <person name="Mohd Noor M.I."/>
            <person name="Ong R.C."/>
            <person name="Putra M."/>
            <person name="Sireger I.Z."/>
            <person name="Indrioko S."/>
            <person name="Kosugi Y."/>
            <person name="Izuno A."/>
            <person name="Isagi Y."/>
            <person name="Lee S.L."/>
            <person name="Shimizu K.K."/>
        </authorList>
    </citation>
    <scope>NUCLEOTIDE SEQUENCE [LARGE SCALE GENOMIC DNA]</scope>
    <source>
        <strain evidence="3">214</strain>
    </source>
</reference>
<name>A0AAV5MI80_9ROSI</name>
<feature type="transmembrane region" description="Helical" evidence="1">
    <location>
        <begin position="380"/>
        <end position="408"/>
    </location>
</feature>
<keyword evidence="1" id="KW-0472">Membrane</keyword>
<comment type="caution">
    <text evidence="3">The sequence shown here is derived from an EMBL/GenBank/DDBJ whole genome shotgun (WGS) entry which is preliminary data.</text>
</comment>